<sequence>MATKNAAAESALGELHTLLATVMSAQLKNADLCTPALMSAVRAFLKDNEITCAADASNALGKLKENLAAAEAPGRAPVPSVTDKDNDDALNEVLNFAEYKNRVG</sequence>
<reference evidence="1" key="1">
    <citation type="submission" date="2021-03" db="EMBL/GenBank/DDBJ databases">
        <authorList>
            <person name="Tong Y."/>
            <person name="Zhang W."/>
            <person name="Tian F."/>
            <person name="Li J."/>
            <person name="He X."/>
        </authorList>
    </citation>
    <scope>NUCLEOTIDE SEQUENCE</scope>
</reference>
<proteinExistence type="predicted"/>
<dbReference type="InterPro" id="IPR024345">
    <property type="entry name" value="DNA_matur_Phage_T7-like"/>
</dbReference>
<evidence type="ECO:0000313" key="2">
    <source>
        <dbReference type="Proteomes" id="UP000693765"/>
    </source>
</evidence>
<dbReference type="Pfam" id="PF11123">
    <property type="entry name" value="DNA_Packaging_2"/>
    <property type="match status" value="1"/>
</dbReference>
<name>A0A8F2F3S9_9CAUD</name>
<organism evidence="1 2">
    <name type="scientific">Stenotrophomonas phage BUCT598</name>
    <dbReference type="NCBI Taxonomy" id="2834253"/>
    <lineage>
        <taxon>Viruses</taxon>
        <taxon>Duplodnaviria</taxon>
        <taxon>Heunggongvirae</taxon>
        <taxon>Uroviricota</taxon>
        <taxon>Caudoviricetes</taxon>
        <taxon>Autographivirales</taxon>
        <taxon>Autonotataviridae</taxon>
        <taxon>Gujervirinae</taxon>
        <taxon>Smasvirus</taxon>
        <taxon>Smasvirus BUCT598</taxon>
    </lineage>
</organism>
<accession>A0A8F2F3S9</accession>
<protein>
    <submittedName>
        <fullName evidence="1">Terminase small subunit</fullName>
    </submittedName>
</protein>
<dbReference type="Proteomes" id="UP000693765">
    <property type="component" value="Segment"/>
</dbReference>
<evidence type="ECO:0000313" key="1">
    <source>
        <dbReference type="EMBL" id="QWT56538.1"/>
    </source>
</evidence>
<dbReference type="EMBL" id="MW831865">
    <property type="protein sequence ID" value="QWT56538.1"/>
    <property type="molecule type" value="Genomic_DNA"/>
</dbReference>
<keyword evidence="2" id="KW-1185">Reference proteome</keyword>